<keyword evidence="2" id="KW-0808">Transferase</keyword>
<keyword evidence="3" id="KW-0949">S-adenosyl-L-methionine</keyword>
<comment type="similarity">
    <text evidence="4">Belongs to the class I-like SAM-binding methyltransferase superfamily.</text>
</comment>
<evidence type="ECO:0008006" key="7">
    <source>
        <dbReference type="Google" id="ProtNLM"/>
    </source>
</evidence>
<accession>A0A137NYJ3</accession>
<dbReference type="OMA" id="HEWGMED"/>
<gene>
    <name evidence="5" type="ORF">CONCODRAFT_86717</name>
</gene>
<reference evidence="5 6" key="1">
    <citation type="journal article" date="2015" name="Genome Biol. Evol.">
        <title>Phylogenomic analyses indicate that early fungi evolved digesting cell walls of algal ancestors of land plants.</title>
        <authorList>
            <person name="Chang Y."/>
            <person name="Wang S."/>
            <person name="Sekimoto S."/>
            <person name="Aerts A.L."/>
            <person name="Choi C."/>
            <person name="Clum A."/>
            <person name="LaButti K.M."/>
            <person name="Lindquist E.A."/>
            <person name="Yee Ngan C."/>
            <person name="Ohm R.A."/>
            <person name="Salamov A.A."/>
            <person name="Grigoriev I.V."/>
            <person name="Spatafora J.W."/>
            <person name="Berbee M.L."/>
        </authorList>
    </citation>
    <scope>NUCLEOTIDE SEQUENCE [LARGE SCALE GENOMIC DNA]</scope>
    <source>
        <strain evidence="5 6">NRRL 28638</strain>
    </source>
</reference>
<keyword evidence="6" id="KW-1185">Reference proteome</keyword>
<proteinExistence type="inferred from homology"/>
<dbReference type="EMBL" id="KQ964605">
    <property type="protein sequence ID" value="KXN67923.1"/>
    <property type="molecule type" value="Genomic_DNA"/>
</dbReference>
<dbReference type="Proteomes" id="UP000070444">
    <property type="component" value="Unassembled WGS sequence"/>
</dbReference>
<organism evidence="5 6">
    <name type="scientific">Conidiobolus coronatus (strain ATCC 28846 / CBS 209.66 / NRRL 28638)</name>
    <name type="common">Delacroixia coronata</name>
    <dbReference type="NCBI Taxonomy" id="796925"/>
    <lineage>
        <taxon>Eukaryota</taxon>
        <taxon>Fungi</taxon>
        <taxon>Fungi incertae sedis</taxon>
        <taxon>Zoopagomycota</taxon>
        <taxon>Entomophthoromycotina</taxon>
        <taxon>Entomophthoromycetes</taxon>
        <taxon>Entomophthorales</taxon>
        <taxon>Ancylistaceae</taxon>
        <taxon>Conidiobolus</taxon>
    </lineage>
</organism>
<evidence type="ECO:0000256" key="1">
    <source>
        <dbReference type="ARBA" id="ARBA00005179"/>
    </source>
</evidence>
<evidence type="ECO:0000313" key="5">
    <source>
        <dbReference type="EMBL" id="KXN67923.1"/>
    </source>
</evidence>
<protein>
    <recommendedName>
        <fullName evidence="7">Methyltransferase domain-containing protein</fullName>
    </recommendedName>
</protein>
<dbReference type="OrthoDB" id="2094832at2759"/>
<dbReference type="GO" id="GO:0016740">
    <property type="term" value="F:transferase activity"/>
    <property type="evidence" value="ECO:0007669"/>
    <property type="project" value="UniProtKB-KW"/>
</dbReference>
<dbReference type="InterPro" id="IPR029063">
    <property type="entry name" value="SAM-dependent_MTases_sf"/>
</dbReference>
<evidence type="ECO:0000313" key="6">
    <source>
        <dbReference type="Proteomes" id="UP000070444"/>
    </source>
</evidence>
<evidence type="ECO:0000256" key="4">
    <source>
        <dbReference type="ARBA" id="ARBA00038314"/>
    </source>
</evidence>
<comment type="pathway">
    <text evidence="1">Secondary metabolite biosynthesis.</text>
</comment>
<evidence type="ECO:0000256" key="2">
    <source>
        <dbReference type="ARBA" id="ARBA00022679"/>
    </source>
</evidence>
<dbReference type="AlphaFoldDB" id="A0A137NYJ3"/>
<name>A0A137NYJ3_CONC2</name>
<dbReference type="PANTHER" id="PTHR35897">
    <property type="entry name" value="METHYLTRANSFERASE AUSD"/>
    <property type="match status" value="1"/>
</dbReference>
<dbReference type="SUPFAM" id="SSF53335">
    <property type="entry name" value="S-adenosyl-L-methionine-dependent methyltransferases"/>
    <property type="match status" value="1"/>
</dbReference>
<dbReference type="Gene3D" id="3.40.50.150">
    <property type="entry name" value="Vaccinia Virus protein VP39"/>
    <property type="match status" value="1"/>
</dbReference>
<evidence type="ECO:0000256" key="3">
    <source>
        <dbReference type="ARBA" id="ARBA00022691"/>
    </source>
</evidence>
<dbReference type="InterPro" id="IPR051654">
    <property type="entry name" value="Meroterpenoid_MTases"/>
</dbReference>
<sequence length="237" mass="27392">MELNNPEDLLTDDKLEFISEYLNNSNKEELRERVLDVYRETKEQLKIYGCIQKFHFLVPRIKKHSYYKTLKEDIDSGKLSEKYFFEIGTCFGGDVRQLILDGWKPSQLYVNDLNDDYWKKSLKLFDDKESLEAKGINYVFGDLCSSDYIDVKYPSLANKVNYVQANAILHVLSQTQVDQLLSNVYNIMSSGGSVLFGSTVCHQAPGEWFQDPRLGHTRYLHSIDSLKALLTKSGFNK</sequence>
<dbReference type="STRING" id="796925.A0A137NYJ3"/>
<dbReference type="PANTHER" id="PTHR35897:SF1">
    <property type="entry name" value="METHYLTRANSFERASE AUSD"/>
    <property type="match status" value="1"/>
</dbReference>